<dbReference type="GO" id="GO:0005886">
    <property type="term" value="C:plasma membrane"/>
    <property type="evidence" value="ECO:0007669"/>
    <property type="project" value="InterPro"/>
</dbReference>
<gene>
    <name evidence="6" type="ORF">CEK71_06550</name>
</gene>
<evidence type="ECO:0000256" key="2">
    <source>
        <dbReference type="ARBA" id="ARBA00022692"/>
    </source>
</evidence>
<dbReference type="Pfam" id="PF04357">
    <property type="entry name" value="TamB"/>
    <property type="match status" value="1"/>
</dbReference>
<protein>
    <recommendedName>
        <fullName evidence="5">Translocation and assembly module TamB C-terminal domain-containing protein</fullName>
    </recommendedName>
</protein>
<evidence type="ECO:0000313" key="7">
    <source>
        <dbReference type="Proteomes" id="UP000197019"/>
    </source>
</evidence>
<dbReference type="GO" id="GO:0097347">
    <property type="term" value="C:TAM protein secretion complex"/>
    <property type="evidence" value="ECO:0007669"/>
    <property type="project" value="TreeGrafter"/>
</dbReference>
<sequence length="1324" mass="139799">MRKYVFWLLGLIFGLPLAAIVLVLVAANTSTGRTFITDSAHTLTQQRLTLSELTGHFPEQVRVGRVIWQDSQGVLTIEQLQIAWQPWQLFTGLADIRQVEVAHFSFVANPNAPPQPPSPPFDFASLNLPLTVKLGQLHIGQIDLTAMSGQTLGLTLDGQAQLRSLQQGDLHLSVKDTQHQGSYTVTSHIDANRLSVQASVQEPAQGLLSQLLNWQDAKPLVLEASVDGPLDQLTTRLDLDWDLLKAKMAGTFNAKNQQIDWQINAQSPAMQAHADLAWQQLAINGKLQGALTQPTLDGHIDIQTLRVAKTVIRQLHLLAQGDSGQLHLSGSLAGLTLAEGQQDVLQAQPINLQAALRMDQAAHPLTLALQHPLFSVTGTAATNPQPNATMQVNLPHLQALAALAGVDMAGTASATLQARQQGDKAEINVDGQVAMTGGPAALVNLLGKQADFGITLLASATEQSLSRCQVQGKAITLQASGSLKEQLSQLDWQLDINDLGAVIAKAQGKLNAKGQLSGPLTDMSTVAEVNGEFGMGAWPRKPITAQLKADHLPQQASGQFTAHTVWLGAPLDLAAEVKALPNQTRQISINRADWKSLHSQGLFVLPPASSWPTGTLDISIKRLDDLRGIVDVPITGAVTANLKTSPANSAEINVILRSLGVAATTRIDQGKLALTVQNALAKPRLQGQLALQGLTAGTLAGTAQMDVDGTLEHLAIQASSHFDKPLDTPVDINSTGFYSASTQALELATLTAQWQKQELRLLAPASISLGKTLSVAHLQAGWGEARLLADGQLSPALALNAQVRQLNLDSVKLLIPSLPISGKVSAEAQLQGNLSQPTGTLTLNAEQLRLVGGNANALPPAHLNTTVTLDGLLAHLQAQLKAGDNANLQITGTAPLKPDGLLDLKVKGLLELKLFDALLSTNGRRSRGQISLDGGLAGTLAQPLVTGTATLNKVEARDYAIGANITAINGIIRAKDQQLLIEKLVGTAGEGTVTITGSIDILKAGIPVNLKITANKAKPLASDRLAVDLNADLTLRGSATEHLLLLGAIQINRADIRIPEHLPANLAVLKLKTPGQREVPEASTAPMDLNLVITAIDEIFVRGRGVEAELAGTVQVHGTANAPEPAGGFSLRRGQYNLAGKTLTFSQGRVSFDGGKLTDPSLNFIVTNTKNSFTTTLTIGGTASNPKITLSSVPELPQDEILARLLFGQSASSLSVLEMVQIGSAVASLSGATSSMGDPLDKIRSSLGLDRLSVGGQNTSLEAGRYVVPGVYLGTRQGLTGTPQATIQIDLTKHIKLEAAVGATSSTSKNANPNSLGIIYEFDY</sequence>
<evidence type="ECO:0000313" key="6">
    <source>
        <dbReference type="EMBL" id="ASF45758.1"/>
    </source>
</evidence>
<evidence type="ECO:0000259" key="5">
    <source>
        <dbReference type="Pfam" id="PF04357"/>
    </source>
</evidence>
<dbReference type="PANTHER" id="PTHR36985:SF1">
    <property type="entry name" value="TRANSLOCATION AND ASSEMBLY MODULE SUBUNIT TAMB"/>
    <property type="match status" value="1"/>
</dbReference>
<dbReference type="Proteomes" id="UP000197019">
    <property type="component" value="Chromosome"/>
</dbReference>
<dbReference type="InterPro" id="IPR007452">
    <property type="entry name" value="TamB_C"/>
</dbReference>
<dbReference type="GO" id="GO:0009306">
    <property type="term" value="P:protein secretion"/>
    <property type="evidence" value="ECO:0007669"/>
    <property type="project" value="InterPro"/>
</dbReference>
<keyword evidence="3" id="KW-1133">Transmembrane helix</keyword>
<dbReference type="RefSeq" id="WP_088618634.1">
    <property type="nucleotide sequence ID" value="NZ_CP022129.1"/>
</dbReference>
<evidence type="ECO:0000256" key="3">
    <source>
        <dbReference type="ARBA" id="ARBA00022989"/>
    </source>
</evidence>
<dbReference type="EMBL" id="CP022129">
    <property type="protein sequence ID" value="ASF45758.1"/>
    <property type="molecule type" value="Genomic_DNA"/>
</dbReference>
<organism evidence="6 7">
    <name type="scientific">Methylovulum psychrotolerans</name>
    <dbReference type="NCBI Taxonomy" id="1704499"/>
    <lineage>
        <taxon>Bacteria</taxon>
        <taxon>Pseudomonadati</taxon>
        <taxon>Pseudomonadota</taxon>
        <taxon>Gammaproteobacteria</taxon>
        <taxon>Methylococcales</taxon>
        <taxon>Methylococcaceae</taxon>
        <taxon>Methylovulum</taxon>
    </lineage>
</organism>
<keyword evidence="4" id="KW-0472">Membrane</keyword>
<keyword evidence="2" id="KW-0812">Transmembrane</keyword>
<proteinExistence type="predicted"/>
<comment type="subcellular location">
    <subcellularLocation>
        <location evidence="1">Membrane</location>
        <topology evidence="1">Single-pass membrane protein</topology>
    </subcellularLocation>
</comment>
<evidence type="ECO:0000256" key="4">
    <source>
        <dbReference type="ARBA" id="ARBA00023136"/>
    </source>
</evidence>
<dbReference type="KEGG" id="mpsy:CEK71_06550"/>
<accession>A0A1Z4BWV5</accession>
<feature type="domain" description="Translocation and assembly module TamB C-terminal" evidence="5">
    <location>
        <begin position="988"/>
        <end position="1324"/>
    </location>
</feature>
<keyword evidence="7" id="KW-1185">Reference proteome</keyword>
<evidence type="ECO:0000256" key="1">
    <source>
        <dbReference type="ARBA" id="ARBA00004167"/>
    </source>
</evidence>
<dbReference type="OrthoDB" id="7784409at2"/>
<name>A0A1Z4BWV5_9GAMM</name>
<dbReference type="PANTHER" id="PTHR36985">
    <property type="entry name" value="TRANSLOCATION AND ASSEMBLY MODULE SUBUNIT TAMB"/>
    <property type="match status" value="1"/>
</dbReference>
<reference evidence="6 7" key="1">
    <citation type="submission" date="2017-06" db="EMBL/GenBank/DDBJ databases">
        <title>Genome Sequencing of the methanotroph Methylovulum psychrotolerants str. HV10-M2 isolated from a high-altitude environment.</title>
        <authorList>
            <person name="Mateos-Rivera A."/>
        </authorList>
    </citation>
    <scope>NUCLEOTIDE SEQUENCE [LARGE SCALE GENOMIC DNA]</scope>
    <source>
        <strain evidence="6 7">HV10_M2</strain>
    </source>
</reference>